<evidence type="ECO:0000313" key="2">
    <source>
        <dbReference type="Proteomes" id="UP000051673"/>
    </source>
</evidence>
<reference evidence="1 2" key="1">
    <citation type="journal article" date="2015" name="Genome Announc.">
        <title>Expanding the biotechnology potential of lactobacilli through comparative genomics of 213 strains and associated genera.</title>
        <authorList>
            <person name="Sun Z."/>
            <person name="Harris H.M."/>
            <person name="McCann A."/>
            <person name="Guo C."/>
            <person name="Argimon S."/>
            <person name="Zhang W."/>
            <person name="Yang X."/>
            <person name="Jeffery I.B."/>
            <person name="Cooney J.C."/>
            <person name="Kagawa T.F."/>
            <person name="Liu W."/>
            <person name="Song Y."/>
            <person name="Salvetti E."/>
            <person name="Wrobel A."/>
            <person name="Rasinkangas P."/>
            <person name="Parkhill J."/>
            <person name="Rea M.C."/>
            <person name="O'Sullivan O."/>
            <person name="Ritari J."/>
            <person name="Douillard F.P."/>
            <person name="Paul Ross R."/>
            <person name="Yang R."/>
            <person name="Briner A.E."/>
            <person name="Felis G.E."/>
            <person name="de Vos W.M."/>
            <person name="Barrangou R."/>
            <person name="Klaenhammer T.R."/>
            <person name="Caufield P.W."/>
            <person name="Cui Y."/>
            <person name="Zhang H."/>
            <person name="O'Toole P.W."/>
        </authorList>
    </citation>
    <scope>NUCLEOTIDE SEQUENCE [LARGE SCALE GENOMIC DNA]</scope>
    <source>
        <strain evidence="1 2">DSM 20014</strain>
    </source>
</reference>
<organism evidence="1 2">
    <name type="scientific">Weissella minor</name>
    <dbReference type="NCBI Taxonomy" id="1620"/>
    <lineage>
        <taxon>Bacteria</taxon>
        <taxon>Bacillati</taxon>
        <taxon>Bacillota</taxon>
        <taxon>Bacilli</taxon>
        <taxon>Lactobacillales</taxon>
        <taxon>Lactobacillaceae</taxon>
        <taxon>Weissella</taxon>
    </lineage>
</organism>
<dbReference type="AlphaFoldDB" id="A0A0R2JNV8"/>
<keyword evidence="2" id="KW-1185">Reference proteome</keyword>
<sequence length="188" mass="20486">MKKGKSELEPNEWFVEEADATDDGKFFAGIVNVVLTSSHIIITPSLSSKARKYRLNTLKRTSMNVDRLVRLNSNKGYQIALDFQNGESELLRFGSKSATYFWAENILNVALGNVDDINYEGSRANTTGDSLKAGLETLQNSFGGFRSKKTPAQEQQKIVKTCTGCGASVSGKVGAVVKCEYCGTPVSL</sequence>
<dbReference type="PATRIC" id="fig|1620.3.peg.1232"/>
<dbReference type="Proteomes" id="UP000051673">
    <property type="component" value="Unassembled WGS sequence"/>
</dbReference>
<gene>
    <name evidence="1" type="ORF">IV67_GL001218</name>
</gene>
<comment type="caution">
    <text evidence="1">The sequence shown here is derived from an EMBL/GenBank/DDBJ whole genome shotgun (WGS) entry which is preliminary data.</text>
</comment>
<accession>A0A0R2JNV8</accession>
<dbReference type="EMBL" id="JQCD01000031">
    <property type="protein sequence ID" value="KRN76167.1"/>
    <property type="molecule type" value="Genomic_DNA"/>
</dbReference>
<name>A0A0R2JNV8_9LACO</name>
<protein>
    <submittedName>
        <fullName evidence="1">Uncharacterized protein</fullName>
    </submittedName>
</protein>
<evidence type="ECO:0000313" key="1">
    <source>
        <dbReference type="EMBL" id="KRN76167.1"/>
    </source>
</evidence>
<proteinExistence type="predicted"/>
<dbReference type="RefSeq" id="WP_057789075.1">
    <property type="nucleotide sequence ID" value="NZ_JQCD01000031.1"/>
</dbReference>
<dbReference type="STRING" id="1620.IV67_GL001218"/>